<comment type="subcellular location">
    <subcellularLocation>
        <location evidence="1">Nucleus</location>
    </subcellularLocation>
</comment>
<accession>A0A833R8T2</accession>
<dbReference type="InterPro" id="IPR031099">
    <property type="entry name" value="BRCA1-associated"/>
</dbReference>
<evidence type="ECO:0000256" key="4">
    <source>
        <dbReference type="ARBA" id="ARBA00022763"/>
    </source>
</evidence>
<evidence type="ECO:0000256" key="6">
    <source>
        <dbReference type="ARBA" id="ARBA00022833"/>
    </source>
</evidence>
<evidence type="ECO:0000256" key="2">
    <source>
        <dbReference type="ARBA" id="ARBA00022723"/>
    </source>
</evidence>
<keyword evidence="5" id="KW-0863">Zinc-finger</keyword>
<dbReference type="GO" id="GO:0005634">
    <property type="term" value="C:nucleus"/>
    <property type="evidence" value="ECO:0007669"/>
    <property type="project" value="UniProtKB-SubCell"/>
</dbReference>
<dbReference type="GO" id="GO:0045944">
    <property type="term" value="P:positive regulation of transcription by RNA polymerase II"/>
    <property type="evidence" value="ECO:0007669"/>
    <property type="project" value="TreeGrafter"/>
</dbReference>
<dbReference type="InterPro" id="IPR013083">
    <property type="entry name" value="Znf_RING/FYVE/PHD"/>
</dbReference>
<evidence type="ECO:0000256" key="3">
    <source>
        <dbReference type="ARBA" id="ARBA00022737"/>
    </source>
</evidence>
<dbReference type="Proteomes" id="UP000623129">
    <property type="component" value="Unassembled WGS sequence"/>
</dbReference>
<organism evidence="11 12">
    <name type="scientific">Carex littledalei</name>
    <dbReference type="NCBI Taxonomy" id="544730"/>
    <lineage>
        <taxon>Eukaryota</taxon>
        <taxon>Viridiplantae</taxon>
        <taxon>Streptophyta</taxon>
        <taxon>Embryophyta</taxon>
        <taxon>Tracheophyta</taxon>
        <taxon>Spermatophyta</taxon>
        <taxon>Magnoliopsida</taxon>
        <taxon>Liliopsida</taxon>
        <taxon>Poales</taxon>
        <taxon>Cyperaceae</taxon>
        <taxon>Cyperoideae</taxon>
        <taxon>Cariceae</taxon>
        <taxon>Carex</taxon>
        <taxon>Carex subgen. Euthyceras</taxon>
    </lineage>
</organism>
<proteinExistence type="predicted"/>
<gene>
    <name evidence="11" type="ORF">FCM35_KLT19503</name>
</gene>
<protein>
    <submittedName>
        <fullName evidence="11">BRCA1-associated RING domain protein 1</fullName>
    </submittedName>
</protein>
<keyword evidence="8" id="KW-0539">Nucleus</keyword>
<dbReference type="GO" id="GO:0004842">
    <property type="term" value="F:ubiquitin-protein transferase activity"/>
    <property type="evidence" value="ECO:0007669"/>
    <property type="project" value="TreeGrafter"/>
</dbReference>
<evidence type="ECO:0000259" key="10">
    <source>
        <dbReference type="PROSITE" id="PS51805"/>
    </source>
</evidence>
<feature type="compositionally biased region" description="Polar residues" evidence="9">
    <location>
        <begin position="136"/>
        <end position="146"/>
    </location>
</feature>
<evidence type="ECO:0000256" key="9">
    <source>
        <dbReference type="SAM" id="MobiDB-lite"/>
    </source>
</evidence>
<dbReference type="PANTHER" id="PTHR13763">
    <property type="entry name" value="BREAST CANCER TYPE 1 SUSCEPTIBILITY PROTEIN BRCA1"/>
    <property type="match status" value="1"/>
</dbReference>
<feature type="domain" description="PHD-type" evidence="10">
    <location>
        <begin position="188"/>
        <end position="307"/>
    </location>
</feature>
<keyword evidence="2" id="KW-0479">Metal-binding</keyword>
<dbReference type="Pfam" id="PF13771">
    <property type="entry name" value="zf-HC5HC2H"/>
    <property type="match status" value="1"/>
</dbReference>
<dbReference type="OrthoDB" id="6105938at2759"/>
<dbReference type="PROSITE" id="PS51805">
    <property type="entry name" value="EPHD"/>
    <property type="match status" value="1"/>
</dbReference>
<dbReference type="PANTHER" id="PTHR13763:SF6">
    <property type="entry name" value="OS05G0486600 PROTEIN"/>
    <property type="match status" value="1"/>
</dbReference>
<evidence type="ECO:0000256" key="5">
    <source>
        <dbReference type="ARBA" id="ARBA00022771"/>
    </source>
</evidence>
<dbReference type="GO" id="GO:0008270">
    <property type="term" value="F:zinc ion binding"/>
    <property type="evidence" value="ECO:0007669"/>
    <property type="project" value="UniProtKB-KW"/>
</dbReference>
<comment type="caution">
    <text evidence="11">The sequence shown here is derived from an EMBL/GenBank/DDBJ whole genome shotgun (WGS) entry which is preliminary data.</text>
</comment>
<keyword evidence="12" id="KW-1185">Reference proteome</keyword>
<dbReference type="AlphaFoldDB" id="A0A833R8T2"/>
<evidence type="ECO:0000256" key="8">
    <source>
        <dbReference type="ARBA" id="ARBA00023242"/>
    </source>
</evidence>
<feature type="region of interest" description="Disordered" evidence="9">
    <location>
        <begin position="129"/>
        <end position="180"/>
    </location>
</feature>
<keyword evidence="3" id="KW-0677">Repeat</keyword>
<reference evidence="11" key="1">
    <citation type="submission" date="2020-01" db="EMBL/GenBank/DDBJ databases">
        <title>Genome sequence of Kobresia littledalei, the first chromosome-level genome in the family Cyperaceae.</title>
        <authorList>
            <person name="Qu G."/>
        </authorList>
    </citation>
    <scope>NUCLEOTIDE SEQUENCE</scope>
    <source>
        <strain evidence="11">C.B.Clarke</strain>
        <tissue evidence="11">Leaf</tissue>
    </source>
</reference>
<keyword evidence="4" id="KW-0227">DNA damage</keyword>
<evidence type="ECO:0000256" key="1">
    <source>
        <dbReference type="ARBA" id="ARBA00004123"/>
    </source>
</evidence>
<evidence type="ECO:0000256" key="7">
    <source>
        <dbReference type="ARBA" id="ARBA00023204"/>
    </source>
</evidence>
<dbReference type="InterPro" id="IPR034732">
    <property type="entry name" value="EPHD"/>
</dbReference>
<keyword evidence="6" id="KW-0862">Zinc</keyword>
<name>A0A833R8T2_9POAL</name>
<keyword evidence="7" id="KW-0234">DNA repair</keyword>
<evidence type="ECO:0000313" key="11">
    <source>
        <dbReference type="EMBL" id="KAF3336917.1"/>
    </source>
</evidence>
<dbReference type="EMBL" id="SWLB01000007">
    <property type="protein sequence ID" value="KAF3336917.1"/>
    <property type="molecule type" value="Genomic_DNA"/>
</dbReference>
<dbReference type="GO" id="GO:0000724">
    <property type="term" value="P:double-strand break repair via homologous recombination"/>
    <property type="evidence" value="ECO:0007669"/>
    <property type="project" value="TreeGrafter"/>
</dbReference>
<sequence length="321" mass="35887">MADARGSLYVEEMIKIFNDIDGAIPDLINKSISHNVSFAEDPETEAIRHDFEEKNHASAASRSSIKDEAIVFTSATDNLCNEEQNDATSEKHSKSCALNMLHTNSSCEIIETNSISSATKDSFKKKEIEIRRGTSESKNPSAGQTKSAKRRREDKSTIGIGSGSKRCNLGKSNEQEKKPRSTPINLFDDECAFCHSFRITELYGPIVCYLNGILVESKEVDKKNTIYVHEKCLKWAPKIHYSGDNVMNLEEEIERGEQLICSRCGIKGAVLGCFYGPCRKSYHATCALEIDCSWDSTNFKMLCPDHAFVKLKPGEFIFDVL</sequence>
<evidence type="ECO:0000313" key="12">
    <source>
        <dbReference type="Proteomes" id="UP000623129"/>
    </source>
</evidence>
<dbReference type="Gene3D" id="3.30.40.10">
    <property type="entry name" value="Zinc/RING finger domain, C3HC4 (zinc finger)"/>
    <property type="match status" value="1"/>
</dbReference>